<dbReference type="KEGG" id="cact:HZ995_15195"/>
<gene>
    <name evidence="4" type="ORF">HZ995_15195</name>
</gene>
<protein>
    <submittedName>
        <fullName evidence="4">Class I SAM-dependent methyltransferase</fullName>
    </submittedName>
</protein>
<dbReference type="InterPro" id="IPR029063">
    <property type="entry name" value="SAM-dependent_MTases_sf"/>
</dbReference>
<evidence type="ECO:0000313" key="4">
    <source>
        <dbReference type="EMBL" id="QTN35791.1"/>
    </source>
</evidence>
<proteinExistence type="predicted"/>
<keyword evidence="1 4" id="KW-0489">Methyltransferase</keyword>
<dbReference type="PANTHER" id="PTHR43464">
    <property type="entry name" value="METHYLTRANSFERASE"/>
    <property type="match status" value="1"/>
</dbReference>
<organism evidence="4 5">
    <name type="scientific">Cognatishimia activa</name>
    <dbReference type="NCBI Taxonomy" id="1715691"/>
    <lineage>
        <taxon>Bacteria</taxon>
        <taxon>Pseudomonadati</taxon>
        <taxon>Pseudomonadota</taxon>
        <taxon>Alphaproteobacteria</taxon>
        <taxon>Rhodobacterales</taxon>
        <taxon>Paracoccaceae</taxon>
        <taxon>Cognatishimia</taxon>
    </lineage>
</organism>
<dbReference type="Proteomes" id="UP000665026">
    <property type="component" value="Chromosome"/>
</dbReference>
<sequence>MTKKFLDSVYNLDTASDVEEFYDDWASTYDAEVTDNGYLTPSRCADALWQFLPNPETKILDVGCGTGLSGEALAKVGYTNIDGIDPSAEMLAIAKRKGVYKTAIHMQGEEMDIEPGSYEVIACIGVIGVGAAPVSLLDTVVDLLPSGGKLVLSYNDKAIKERIYEARLNDYLDGGSARLLFRELGDHLPGKGMTSYVYVVEKV</sequence>
<dbReference type="AlphaFoldDB" id="A0A975EPC6"/>
<accession>A0A975EPC6</accession>
<dbReference type="RefSeq" id="WP_209356494.1">
    <property type="nucleotide sequence ID" value="NZ_CP060010.1"/>
</dbReference>
<reference evidence="4" key="1">
    <citation type="submission" date="2020-07" db="EMBL/GenBank/DDBJ databases">
        <title>Genome sequences of bacteria associated with the marine, planktonic diatom Thalassiosira profunda strain ECT2AJA-044.</title>
        <authorList>
            <person name="Gargas C.B."/>
            <person name="Roberts W.R."/>
            <person name="Alverson A.J."/>
        </authorList>
    </citation>
    <scope>NUCLEOTIDE SEQUENCE</scope>
    <source>
        <strain evidence="4">ECT2AJA-044</strain>
    </source>
</reference>
<dbReference type="GO" id="GO:0032259">
    <property type="term" value="P:methylation"/>
    <property type="evidence" value="ECO:0007669"/>
    <property type="project" value="UniProtKB-KW"/>
</dbReference>
<keyword evidence="2" id="KW-0808">Transferase</keyword>
<dbReference type="CDD" id="cd02440">
    <property type="entry name" value="AdoMet_MTases"/>
    <property type="match status" value="1"/>
</dbReference>
<dbReference type="PANTHER" id="PTHR43464:SF19">
    <property type="entry name" value="UBIQUINONE BIOSYNTHESIS O-METHYLTRANSFERASE, MITOCHONDRIAL"/>
    <property type="match status" value="1"/>
</dbReference>
<dbReference type="Pfam" id="PF13489">
    <property type="entry name" value="Methyltransf_23"/>
    <property type="match status" value="1"/>
</dbReference>
<evidence type="ECO:0000256" key="3">
    <source>
        <dbReference type="ARBA" id="ARBA00022691"/>
    </source>
</evidence>
<name>A0A975EPC6_9RHOB</name>
<dbReference type="EMBL" id="CP060010">
    <property type="protein sequence ID" value="QTN35791.1"/>
    <property type="molecule type" value="Genomic_DNA"/>
</dbReference>
<evidence type="ECO:0000256" key="1">
    <source>
        <dbReference type="ARBA" id="ARBA00022603"/>
    </source>
</evidence>
<dbReference type="Gene3D" id="3.40.50.150">
    <property type="entry name" value="Vaccinia Virus protein VP39"/>
    <property type="match status" value="1"/>
</dbReference>
<dbReference type="SUPFAM" id="SSF53335">
    <property type="entry name" value="S-adenosyl-L-methionine-dependent methyltransferases"/>
    <property type="match status" value="1"/>
</dbReference>
<dbReference type="GO" id="GO:0010420">
    <property type="term" value="F:polyprenyldihydroxybenzoate methyltransferase activity"/>
    <property type="evidence" value="ECO:0007669"/>
    <property type="project" value="TreeGrafter"/>
</dbReference>
<keyword evidence="3" id="KW-0949">S-adenosyl-L-methionine</keyword>
<evidence type="ECO:0000256" key="2">
    <source>
        <dbReference type="ARBA" id="ARBA00022679"/>
    </source>
</evidence>
<evidence type="ECO:0000313" key="5">
    <source>
        <dbReference type="Proteomes" id="UP000665026"/>
    </source>
</evidence>